<name>H8KMW9_SOLCM</name>
<dbReference type="SUPFAM" id="SSF55486">
    <property type="entry name" value="Metalloproteases ('zincins'), catalytic domain"/>
    <property type="match status" value="1"/>
</dbReference>
<evidence type="ECO:0000313" key="6">
    <source>
        <dbReference type="Proteomes" id="UP000007590"/>
    </source>
</evidence>
<dbReference type="InterPro" id="IPR033428">
    <property type="entry name" value="DUF5118"/>
</dbReference>
<dbReference type="Proteomes" id="UP000007590">
    <property type="component" value="Chromosome"/>
</dbReference>
<gene>
    <name evidence="5" type="ordered locus">Solca_4058</name>
</gene>
<feature type="domain" description="DUF5117" evidence="3">
    <location>
        <begin position="99"/>
        <end position="287"/>
    </location>
</feature>
<sequence length="818" mass="92716">MLLLAGTFIAPAQAQQKKAPQGMPAGAPSPMPGQGGQQKQGIRPYSEVITAKAVSDKGLFTVHKVDDRYFYEIPDSLMNRDLLLVTRTVKTANGLGYGGEILDSKVLRFEKYDKKKVFLREISYDVVVDKNSDMYQSVQNSNVQPIISSFDVKALAKDSAGVVIDITDLFAKDNSSFSFPENLRKKYRISGADDSRSYISSIKSYPINIEVKNVFTYRITASNPMETGGVATVEVNNSMLLLPQQPMMPRYFDNRVGYFAQSQVDYSSEEQQAGKTTYVRRWRLEPKDMEAYKRGELVEPKKQIVYYLDPATPAKWRPYLIAGVNDWNKAFEEAGFKNAIVCKEAPTPEQDPEFSTEDARYSVIRYFASDIPNAYGPHVADPRSGEIIESHIGWYHNVMKLVRNWFFIQTAAVNPEARTMKFKDEVMGQLIRFVSSHEVGHTLGLRHNFGSSFAYPVDSLRSASFTKKMGTAPSIMDYARFNYVAQPEDKDVYLYPAIGVYDRYAIDWGYRVLPDVKSPKDEEAILNKMIVKHSGDPMYFFGTEMNPADPRSQNEDLGNDAVKASAYGIKNLKRVLPNLTKWTYEEGKDYGDLKDMYAELTNQWSRYMGHVAKNIGGVYETPKSYDEKGDVYVPVSKEMQKKAIAFLNEQALTTPTWLIDQNILRKFDQSGVVDRIRSFQTNVLNNMLGVDKLSRIIEFETTNPATAYSSAEFLSDVRKGVWSELATGKNIDTYRRNLQRAYIERFAALLTPPANQDALPPNMRRPDQTLTDIRPIAKTELKTIQRQILAAMPKYTATNKAHLEDLSQRIKEILNPKG</sequence>
<dbReference type="Pfam" id="PF16313">
    <property type="entry name" value="DUF4953"/>
    <property type="match status" value="1"/>
</dbReference>
<dbReference type="InterPro" id="IPR032534">
    <property type="entry name" value="EcxA_zinc-bd"/>
</dbReference>
<evidence type="ECO:0000256" key="1">
    <source>
        <dbReference type="SAM" id="MobiDB-lite"/>
    </source>
</evidence>
<feature type="domain" description="DUF5118" evidence="4">
    <location>
        <begin position="43"/>
        <end position="91"/>
    </location>
</feature>
<dbReference type="PANTHER" id="PTHR38478">
    <property type="entry name" value="PEPTIDASE M1A AND M12B"/>
    <property type="match status" value="1"/>
</dbReference>
<dbReference type="STRING" id="929556.Solca_4058"/>
<dbReference type="Pfam" id="PF17148">
    <property type="entry name" value="DUF5117"/>
    <property type="match status" value="1"/>
</dbReference>
<dbReference type="InterPro" id="IPR024079">
    <property type="entry name" value="MetalloPept_cat_dom_sf"/>
</dbReference>
<evidence type="ECO:0000259" key="2">
    <source>
        <dbReference type="Pfam" id="PF16313"/>
    </source>
</evidence>
<dbReference type="eggNOG" id="COG5549">
    <property type="taxonomic scope" value="Bacteria"/>
</dbReference>
<dbReference type="KEGG" id="scn:Solca_4058"/>
<dbReference type="InterPro" id="IPR033413">
    <property type="entry name" value="DUF5117"/>
</dbReference>
<dbReference type="EMBL" id="CP003349">
    <property type="protein sequence ID" value="AFD09048.1"/>
    <property type="molecule type" value="Genomic_DNA"/>
</dbReference>
<evidence type="ECO:0000313" key="5">
    <source>
        <dbReference type="EMBL" id="AFD09048.1"/>
    </source>
</evidence>
<accession>H8KMW9</accession>
<dbReference type="PANTHER" id="PTHR38478:SF1">
    <property type="entry name" value="ZINC DEPENDENT METALLOPROTEASE DOMAIN LIPOPROTEIN"/>
    <property type="match status" value="1"/>
</dbReference>
<dbReference type="AlphaFoldDB" id="H8KMW9"/>
<protein>
    <recommendedName>
        <fullName evidence="7">Zinc-dependent metalloprotease</fullName>
    </recommendedName>
</protein>
<dbReference type="InterPro" id="IPR034032">
    <property type="entry name" value="Zn_MMP-like_bac"/>
</dbReference>
<feature type="region of interest" description="Disordered" evidence="1">
    <location>
        <begin position="15"/>
        <end position="41"/>
    </location>
</feature>
<proteinExistence type="predicted"/>
<evidence type="ECO:0000259" key="3">
    <source>
        <dbReference type="Pfam" id="PF17148"/>
    </source>
</evidence>
<dbReference type="Pfam" id="PF17162">
    <property type="entry name" value="DUF5118"/>
    <property type="match status" value="1"/>
</dbReference>
<feature type="compositionally biased region" description="Low complexity" evidence="1">
    <location>
        <begin position="15"/>
        <end position="28"/>
    </location>
</feature>
<dbReference type="Gene3D" id="3.40.390.10">
    <property type="entry name" value="Collagenase (Catalytic Domain)"/>
    <property type="match status" value="1"/>
</dbReference>
<dbReference type="GO" id="GO:0008237">
    <property type="term" value="F:metallopeptidase activity"/>
    <property type="evidence" value="ECO:0007669"/>
    <property type="project" value="InterPro"/>
</dbReference>
<evidence type="ECO:0008006" key="7">
    <source>
        <dbReference type="Google" id="ProtNLM"/>
    </source>
</evidence>
<evidence type="ECO:0000259" key="4">
    <source>
        <dbReference type="Pfam" id="PF17162"/>
    </source>
</evidence>
<reference evidence="5" key="1">
    <citation type="submission" date="2012-02" db="EMBL/GenBank/DDBJ databases">
        <title>The complete genome of Solitalea canadensis DSM 3403.</title>
        <authorList>
            <consortium name="US DOE Joint Genome Institute (JGI-PGF)"/>
            <person name="Lucas S."/>
            <person name="Copeland A."/>
            <person name="Lapidus A."/>
            <person name="Glavina del Rio T."/>
            <person name="Dalin E."/>
            <person name="Tice H."/>
            <person name="Bruce D."/>
            <person name="Goodwin L."/>
            <person name="Pitluck S."/>
            <person name="Peters L."/>
            <person name="Ovchinnikova G."/>
            <person name="Lu M."/>
            <person name="Kyrpides N."/>
            <person name="Mavromatis K."/>
            <person name="Ivanova N."/>
            <person name="Brettin T."/>
            <person name="Detter J.C."/>
            <person name="Han C."/>
            <person name="Larimer F."/>
            <person name="Land M."/>
            <person name="Hauser L."/>
            <person name="Markowitz V."/>
            <person name="Cheng J.-F."/>
            <person name="Hugenholtz P."/>
            <person name="Woyke T."/>
            <person name="Wu D."/>
            <person name="Spring S."/>
            <person name="Schroeder M."/>
            <person name="Kopitz M."/>
            <person name="Brambilla E."/>
            <person name="Klenk H.-P."/>
            <person name="Eisen J.A."/>
        </authorList>
    </citation>
    <scope>NUCLEOTIDE SEQUENCE</scope>
    <source>
        <strain evidence="5">DSM 3403</strain>
    </source>
</reference>
<organism evidence="5 6">
    <name type="scientific">Solitalea canadensis (strain ATCC 29591 / DSM 3403 / JCM 21819 / LMG 8368 / NBRC 15130 / NCIMB 12057 / USAM 9D)</name>
    <name type="common">Flexibacter canadensis</name>
    <dbReference type="NCBI Taxonomy" id="929556"/>
    <lineage>
        <taxon>Bacteria</taxon>
        <taxon>Pseudomonadati</taxon>
        <taxon>Bacteroidota</taxon>
        <taxon>Sphingobacteriia</taxon>
        <taxon>Sphingobacteriales</taxon>
        <taxon>Sphingobacteriaceae</taxon>
        <taxon>Solitalea</taxon>
    </lineage>
</organism>
<dbReference type="HOGENOM" id="CLU_008630_1_0_10"/>
<dbReference type="CDD" id="cd04276">
    <property type="entry name" value="ZnMc_MMP_like_2"/>
    <property type="match status" value="1"/>
</dbReference>
<keyword evidence="6" id="KW-1185">Reference proteome</keyword>
<feature type="domain" description="EcxA zinc-binding" evidence="2">
    <location>
        <begin position="420"/>
        <end position="726"/>
    </location>
</feature>